<dbReference type="Pfam" id="PF04439">
    <property type="entry name" value="Adenyl_transf"/>
    <property type="match status" value="1"/>
</dbReference>
<evidence type="ECO:0000313" key="1">
    <source>
        <dbReference type="EMBL" id="KIL49466.1"/>
    </source>
</evidence>
<sequence length="92" mass="11137">MCFHYLQLIIEWHPEVQYDWKVNPNKFGRWFKRFLDTATRKELEGTYSGTNLDENWQALFNTMALFRRLALEVGEHLDCSYDHEVDEKLSSY</sequence>
<gene>
    <name evidence="1" type="ORF">KP78_09340</name>
</gene>
<reference evidence="1 2" key="1">
    <citation type="submission" date="2015-01" db="EMBL/GenBank/DDBJ databases">
        <title>Genome sequencing of Jeotgalibacillus soli.</title>
        <authorList>
            <person name="Goh K.M."/>
            <person name="Chan K.-G."/>
            <person name="Yaakop A.S."/>
            <person name="Ee R."/>
            <person name="Gan H.M."/>
            <person name="Chan C.S."/>
        </authorList>
    </citation>
    <scope>NUCLEOTIDE SEQUENCE [LARGE SCALE GENOMIC DNA]</scope>
    <source>
        <strain evidence="1 2">P9</strain>
    </source>
</reference>
<dbReference type="OrthoDB" id="9776406at2"/>
<keyword evidence="2" id="KW-1185">Reference proteome</keyword>
<dbReference type="EMBL" id="JXRP01000009">
    <property type="protein sequence ID" value="KIL49466.1"/>
    <property type="molecule type" value="Genomic_DNA"/>
</dbReference>
<dbReference type="Proteomes" id="UP000031938">
    <property type="component" value="Unassembled WGS sequence"/>
</dbReference>
<evidence type="ECO:0000313" key="2">
    <source>
        <dbReference type="Proteomes" id="UP000031938"/>
    </source>
</evidence>
<dbReference type="RefSeq" id="WP_041086649.1">
    <property type="nucleotide sequence ID" value="NZ_JXRP01000009.1"/>
</dbReference>
<comment type="caution">
    <text evidence="1">The sequence shown here is derived from an EMBL/GenBank/DDBJ whole genome shotgun (WGS) entry which is preliminary data.</text>
</comment>
<dbReference type="Gene3D" id="1.20.120.330">
    <property type="entry name" value="Nucleotidyltransferases domain 2"/>
    <property type="match status" value="1"/>
</dbReference>
<organism evidence="1 2">
    <name type="scientific">Jeotgalibacillus soli</name>
    <dbReference type="NCBI Taxonomy" id="889306"/>
    <lineage>
        <taxon>Bacteria</taxon>
        <taxon>Bacillati</taxon>
        <taxon>Bacillota</taxon>
        <taxon>Bacilli</taxon>
        <taxon>Bacillales</taxon>
        <taxon>Caryophanaceae</taxon>
        <taxon>Jeotgalibacillus</taxon>
    </lineage>
</organism>
<dbReference type="InterPro" id="IPR007530">
    <property type="entry name" value="Aminoglycoside_adenylylTfrase"/>
</dbReference>
<dbReference type="SUPFAM" id="SSF81631">
    <property type="entry name" value="PAP/OAS1 substrate-binding domain"/>
    <property type="match status" value="1"/>
</dbReference>
<accession>A0A0C2VYI5</accession>
<name>A0A0C2VYI5_9BACL</name>
<dbReference type="AlphaFoldDB" id="A0A0C2VYI5"/>
<protein>
    <submittedName>
        <fullName evidence="1">Uncharacterized protein</fullName>
    </submittedName>
</protein>
<dbReference type="PATRIC" id="fig|889306.3.peg.938"/>
<proteinExistence type="predicted"/>